<feature type="compositionally biased region" description="Acidic residues" evidence="1">
    <location>
        <begin position="264"/>
        <end position="300"/>
    </location>
</feature>
<dbReference type="AlphaFoldDB" id="A0A1E4TPN8"/>
<feature type="compositionally biased region" description="Acidic residues" evidence="1">
    <location>
        <begin position="308"/>
        <end position="322"/>
    </location>
</feature>
<keyword evidence="3" id="KW-1185">Reference proteome</keyword>
<dbReference type="EMBL" id="KV454017">
    <property type="protein sequence ID" value="ODV93723.1"/>
    <property type="molecule type" value="Genomic_DNA"/>
</dbReference>
<gene>
    <name evidence="2" type="ORF">PACTADRAFT_77236</name>
</gene>
<dbReference type="Proteomes" id="UP000094236">
    <property type="component" value="Unassembled WGS sequence"/>
</dbReference>
<name>A0A1E4TPN8_PACTA</name>
<proteinExistence type="predicted"/>
<reference evidence="3" key="1">
    <citation type="submission" date="2016-05" db="EMBL/GenBank/DDBJ databases">
        <title>Comparative genomics of biotechnologically important yeasts.</title>
        <authorList>
            <consortium name="DOE Joint Genome Institute"/>
            <person name="Riley R."/>
            <person name="Haridas S."/>
            <person name="Wolfe K.H."/>
            <person name="Lopes M.R."/>
            <person name="Hittinger C.T."/>
            <person name="Goker M."/>
            <person name="Salamov A."/>
            <person name="Wisecaver J."/>
            <person name="Long T.M."/>
            <person name="Aerts A.L."/>
            <person name="Barry K."/>
            <person name="Choi C."/>
            <person name="Clum A."/>
            <person name="Coughlan A.Y."/>
            <person name="Deshpande S."/>
            <person name="Douglass A.P."/>
            <person name="Hanson S.J."/>
            <person name="Klenk H.-P."/>
            <person name="Labutti K."/>
            <person name="Lapidus A."/>
            <person name="Lindquist E."/>
            <person name="Lipzen A."/>
            <person name="Meier-Kolthoff J.P."/>
            <person name="Ohm R.A."/>
            <person name="Otillar R.P."/>
            <person name="Pangilinan J."/>
            <person name="Peng Y."/>
            <person name="Rokas A."/>
            <person name="Rosa C.A."/>
            <person name="Scheuner C."/>
            <person name="Sibirny A.A."/>
            <person name="Slot J.C."/>
            <person name="Stielow J.B."/>
            <person name="Sun H."/>
            <person name="Kurtzman C.P."/>
            <person name="Blackwell M."/>
            <person name="Grigoriev I.V."/>
            <person name="Jeffries T.W."/>
        </authorList>
    </citation>
    <scope>NUCLEOTIDE SEQUENCE [LARGE SCALE GENOMIC DNA]</scope>
    <source>
        <strain evidence="3">NRRL Y-2460</strain>
    </source>
</reference>
<feature type="region of interest" description="Disordered" evidence="1">
    <location>
        <begin position="255"/>
        <end position="368"/>
    </location>
</feature>
<feature type="compositionally biased region" description="Basic and acidic residues" evidence="1">
    <location>
        <begin position="343"/>
        <end position="352"/>
    </location>
</feature>
<accession>A0A1E4TPN8</accession>
<organism evidence="2 3">
    <name type="scientific">Pachysolen tannophilus NRRL Y-2460</name>
    <dbReference type="NCBI Taxonomy" id="669874"/>
    <lineage>
        <taxon>Eukaryota</taxon>
        <taxon>Fungi</taxon>
        <taxon>Dikarya</taxon>
        <taxon>Ascomycota</taxon>
        <taxon>Saccharomycotina</taxon>
        <taxon>Pichiomycetes</taxon>
        <taxon>Pachysolenaceae</taxon>
        <taxon>Pachysolen</taxon>
    </lineage>
</organism>
<feature type="compositionally biased region" description="Acidic residues" evidence="1">
    <location>
        <begin position="359"/>
        <end position="368"/>
    </location>
</feature>
<protein>
    <submittedName>
        <fullName evidence="2">Uncharacterized protein</fullName>
    </submittedName>
</protein>
<evidence type="ECO:0000256" key="1">
    <source>
        <dbReference type="SAM" id="MobiDB-lite"/>
    </source>
</evidence>
<evidence type="ECO:0000313" key="2">
    <source>
        <dbReference type="EMBL" id="ODV93723.1"/>
    </source>
</evidence>
<evidence type="ECO:0000313" key="3">
    <source>
        <dbReference type="Proteomes" id="UP000094236"/>
    </source>
</evidence>
<sequence length="368" mass="43506">MSENGYEIKAETLETLRPSEEFLRTLDKSKETIDEINLLFKKIFINKEKASVIEINQLQQRLVIENSKLQYLSVEYKQKYDLNLKLFRDYIRKEHISVNSASLNKVNKMIVELNLFNEEILNILARYPETLQLSLKDKVDLKNFYNLYTNFYSKDEIIKKLNNIEEISSSLNLENEYLKKLDELKQIIDSEKKKRFKIFILNKSLYSVQNKKLEDLDIKWLKRLEILEQELSKLVRLKEDITKIENNVREQEEDDLILKGLGGVDEDEGEGEVEEEEKEKEENEEDEDNEEEREVEQEGEPEGKRDEDEREREDEQEDENDDAANHSVNGDAADVTSRKRKRSELEEEKRDSSTATSDLADENMDTED</sequence>